<reference evidence="1" key="1">
    <citation type="submission" date="2018-02" db="EMBL/GenBank/DDBJ databases">
        <title>Rhizophora mucronata_Transcriptome.</title>
        <authorList>
            <person name="Meera S.P."/>
            <person name="Sreeshan A."/>
            <person name="Augustine A."/>
        </authorList>
    </citation>
    <scope>NUCLEOTIDE SEQUENCE</scope>
    <source>
        <tissue evidence="1">Leaf</tissue>
    </source>
</reference>
<organism evidence="1">
    <name type="scientific">Rhizophora mucronata</name>
    <name type="common">Asiatic mangrove</name>
    <dbReference type="NCBI Taxonomy" id="61149"/>
    <lineage>
        <taxon>Eukaryota</taxon>
        <taxon>Viridiplantae</taxon>
        <taxon>Streptophyta</taxon>
        <taxon>Embryophyta</taxon>
        <taxon>Tracheophyta</taxon>
        <taxon>Spermatophyta</taxon>
        <taxon>Magnoliopsida</taxon>
        <taxon>eudicotyledons</taxon>
        <taxon>Gunneridae</taxon>
        <taxon>Pentapetalae</taxon>
        <taxon>rosids</taxon>
        <taxon>fabids</taxon>
        <taxon>Malpighiales</taxon>
        <taxon>Rhizophoraceae</taxon>
        <taxon>Rhizophora</taxon>
    </lineage>
</organism>
<dbReference type="AlphaFoldDB" id="A0A2P2Q4E8"/>
<evidence type="ECO:0000313" key="1">
    <source>
        <dbReference type="EMBL" id="MBX61824.1"/>
    </source>
</evidence>
<name>A0A2P2Q4E8_RHIMU</name>
<sequence length="17" mass="2071">MNFDKYISSKSLICHRE</sequence>
<accession>A0A2P2Q4E8</accession>
<protein>
    <submittedName>
        <fullName evidence="1">Uncharacterized protein</fullName>
    </submittedName>
</protein>
<dbReference type="EMBL" id="GGEC01081340">
    <property type="protein sequence ID" value="MBX61824.1"/>
    <property type="molecule type" value="Transcribed_RNA"/>
</dbReference>
<proteinExistence type="predicted"/>